<dbReference type="Pfam" id="PF01926">
    <property type="entry name" value="MMR_HSR1"/>
    <property type="match status" value="1"/>
</dbReference>
<name>A0A9P7V643_9ASCO</name>
<dbReference type="CDD" id="cd04178">
    <property type="entry name" value="Nucleostemin_like"/>
    <property type="match status" value="1"/>
</dbReference>
<keyword evidence="4" id="KW-0690">Ribosome biogenesis</keyword>
<protein>
    <recommendedName>
        <fullName evidence="10">CP-type G domain-containing protein</fullName>
    </recommendedName>
</protein>
<dbReference type="GeneID" id="66116178"/>
<dbReference type="RefSeq" id="XP_043047388.1">
    <property type="nucleotide sequence ID" value="XM_043193551.1"/>
</dbReference>
<dbReference type="GO" id="GO:0015031">
    <property type="term" value="P:protein transport"/>
    <property type="evidence" value="ECO:0007669"/>
    <property type="project" value="UniProtKB-KW"/>
</dbReference>
<dbReference type="FunFam" id="1.10.1580.10:FF:000006">
    <property type="entry name" value="Nuclear GTP-binding protein NUG1"/>
    <property type="match status" value="1"/>
</dbReference>
<dbReference type="GO" id="GO:0042273">
    <property type="term" value="P:ribosomal large subunit biogenesis"/>
    <property type="evidence" value="ECO:0007669"/>
    <property type="project" value="UniProtKB-ARBA"/>
</dbReference>
<dbReference type="InterPro" id="IPR006073">
    <property type="entry name" value="GTP-bd"/>
</dbReference>
<dbReference type="InterPro" id="IPR030378">
    <property type="entry name" value="G_CP_dom"/>
</dbReference>
<sequence length="520" mass="57923">MRVKKPKSKRMSTRLREGLKKKVNAHHRKERKLSKKDVTWKSKHKKDPGIPASFPYKDKIIQELEVNRRAEQEKREQLKLQRKQEREARGEDMDMDDDEDEDEDDGSNGMAALLESAQQAAKEYEGEDNDDDEDEGSMSVVEYDLSDVEDDNDDELNELSIELEKSRKAYDKIFKTVVEASDVVLYVLDARDPEATRSRKVEQAVLQSAGKRLILVLNKVDLIPTDVLNQWLNVLKLSFPTIPIKASPGATNSSSFNKNLLNQMTANTLLQALKSYSAKSNLKRSIVVGVIGYPNVGKSSIINALTNRHGNSSRVACPVGNQAGVTTSLREVKIDSKLKILDSPGIVFPEEFINSKKLSSAQQAAKLVLLSAIPPKQVIDPVPAVTLLLRKFAKDPRMADGLKEYYRLPPIPSGNLDDFCKQLLIHVARHKGRLGRGGIPNLESAAMAIITDWRDGRLIGWTLPKASKATDGDVPENIDGPKSSLRGEKEPPKQAQITVVTEWAKEFDLDGLLGDNFGLN</sequence>
<feature type="compositionally biased region" description="Basic residues" evidence="9">
    <location>
        <begin position="21"/>
        <end position="34"/>
    </location>
</feature>
<evidence type="ECO:0000256" key="3">
    <source>
        <dbReference type="ARBA" id="ARBA00022448"/>
    </source>
</evidence>
<evidence type="ECO:0000256" key="5">
    <source>
        <dbReference type="ARBA" id="ARBA00022741"/>
    </source>
</evidence>
<dbReference type="GO" id="GO:0030684">
    <property type="term" value="C:preribosome"/>
    <property type="evidence" value="ECO:0007669"/>
    <property type="project" value="UniProtKB-ARBA"/>
</dbReference>
<comment type="subcellular location">
    <subcellularLocation>
        <location evidence="2">Nucleus</location>
    </subcellularLocation>
</comment>
<dbReference type="InterPro" id="IPR027417">
    <property type="entry name" value="P-loop_NTPase"/>
</dbReference>
<feature type="domain" description="CP-type G" evidence="10">
    <location>
        <begin position="170"/>
        <end position="349"/>
    </location>
</feature>
<dbReference type="EMBL" id="JAHMUF010000023">
    <property type="protein sequence ID" value="KAG7191836.1"/>
    <property type="molecule type" value="Genomic_DNA"/>
</dbReference>
<dbReference type="Gene3D" id="1.10.1580.10">
    <property type="match status" value="1"/>
</dbReference>
<comment type="caution">
    <text evidence="11">The sequence shown here is derived from an EMBL/GenBank/DDBJ whole genome shotgun (WGS) entry which is preliminary data.</text>
</comment>
<feature type="compositionally biased region" description="Acidic residues" evidence="9">
    <location>
        <begin position="93"/>
        <end position="106"/>
    </location>
</feature>
<evidence type="ECO:0000256" key="7">
    <source>
        <dbReference type="ARBA" id="ARBA00023134"/>
    </source>
</evidence>
<dbReference type="SUPFAM" id="SSF52540">
    <property type="entry name" value="P-loop containing nucleoside triphosphate hydrolases"/>
    <property type="match status" value="1"/>
</dbReference>
<dbReference type="FunFam" id="3.40.50.300:FF:000844">
    <property type="entry name" value="Nuclear GTP-binding protein NUG1"/>
    <property type="match status" value="1"/>
</dbReference>
<dbReference type="GO" id="GO:0005525">
    <property type="term" value="F:GTP binding"/>
    <property type="evidence" value="ECO:0007669"/>
    <property type="project" value="UniProtKB-KW"/>
</dbReference>
<dbReference type="OrthoDB" id="10266128at2759"/>
<dbReference type="Gene3D" id="3.40.50.300">
    <property type="entry name" value="P-loop containing nucleotide triphosphate hydrolases"/>
    <property type="match status" value="1"/>
</dbReference>
<gene>
    <name evidence="11" type="ORF">KQ657_002804</name>
</gene>
<dbReference type="Proteomes" id="UP000790833">
    <property type="component" value="Unassembled WGS sequence"/>
</dbReference>
<dbReference type="PANTHER" id="PTHR11089">
    <property type="entry name" value="GTP-BINDING PROTEIN-RELATED"/>
    <property type="match status" value="1"/>
</dbReference>
<keyword evidence="3" id="KW-0813">Transport</keyword>
<evidence type="ECO:0000259" key="10">
    <source>
        <dbReference type="PROSITE" id="PS51721"/>
    </source>
</evidence>
<feature type="region of interest" description="Disordered" evidence="9">
    <location>
        <begin position="469"/>
        <end position="494"/>
    </location>
</feature>
<evidence type="ECO:0000256" key="1">
    <source>
        <dbReference type="ARBA" id="ARBA00003269"/>
    </source>
</evidence>
<feature type="region of interest" description="Disordered" evidence="9">
    <location>
        <begin position="1"/>
        <end position="108"/>
    </location>
</feature>
<evidence type="ECO:0000256" key="2">
    <source>
        <dbReference type="ARBA" id="ARBA00004123"/>
    </source>
</evidence>
<evidence type="ECO:0000313" key="12">
    <source>
        <dbReference type="Proteomes" id="UP000790833"/>
    </source>
</evidence>
<dbReference type="InterPro" id="IPR023179">
    <property type="entry name" value="GTP-bd_ortho_bundle_sf"/>
</dbReference>
<dbReference type="InterPro" id="IPR050755">
    <property type="entry name" value="TRAFAC_YlqF/YawG_RiboMat"/>
</dbReference>
<organism evidence="11 12">
    <name type="scientific">Scheffersomyces spartinae</name>
    <dbReference type="NCBI Taxonomy" id="45513"/>
    <lineage>
        <taxon>Eukaryota</taxon>
        <taxon>Fungi</taxon>
        <taxon>Dikarya</taxon>
        <taxon>Ascomycota</taxon>
        <taxon>Saccharomycotina</taxon>
        <taxon>Pichiomycetes</taxon>
        <taxon>Debaryomycetaceae</taxon>
        <taxon>Scheffersomyces</taxon>
    </lineage>
</organism>
<evidence type="ECO:0000256" key="9">
    <source>
        <dbReference type="SAM" id="MobiDB-lite"/>
    </source>
</evidence>
<evidence type="ECO:0000256" key="6">
    <source>
        <dbReference type="ARBA" id="ARBA00022927"/>
    </source>
</evidence>
<dbReference type="PROSITE" id="PS51721">
    <property type="entry name" value="G_CP"/>
    <property type="match status" value="1"/>
</dbReference>
<dbReference type="AlphaFoldDB" id="A0A9P7V643"/>
<feature type="compositionally biased region" description="Acidic residues" evidence="9">
    <location>
        <begin position="125"/>
        <end position="136"/>
    </location>
</feature>
<dbReference type="GO" id="GO:0006364">
    <property type="term" value="P:rRNA processing"/>
    <property type="evidence" value="ECO:0007669"/>
    <property type="project" value="UniProtKB-ARBA"/>
</dbReference>
<feature type="compositionally biased region" description="Basic and acidic residues" evidence="9">
    <location>
        <begin position="56"/>
        <end position="92"/>
    </location>
</feature>
<feature type="compositionally biased region" description="Basic residues" evidence="9">
    <location>
        <begin position="1"/>
        <end position="13"/>
    </location>
</feature>
<keyword evidence="8" id="KW-0539">Nucleus</keyword>
<comment type="function">
    <text evidence="1">May be involved in the mitochondrial lipid metabolism.</text>
</comment>
<keyword evidence="7" id="KW-0342">GTP-binding</keyword>
<accession>A0A9P7V643</accession>
<feature type="region of interest" description="Disordered" evidence="9">
    <location>
        <begin position="117"/>
        <end position="136"/>
    </location>
</feature>
<keyword evidence="12" id="KW-1185">Reference proteome</keyword>
<proteinExistence type="predicted"/>
<evidence type="ECO:0000313" key="11">
    <source>
        <dbReference type="EMBL" id="KAG7191836.1"/>
    </source>
</evidence>
<dbReference type="GO" id="GO:0005730">
    <property type="term" value="C:nucleolus"/>
    <property type="evidence" value="ECO:0007669"/>
    <property type="project" value="TreeGrafter"/>
</dbReference>
<dbReference type="InterPro" id="IPR014813">
    <property type="entry name" value="Gnl3_N_dom"/>
</dbReference>
<evidence type="ECO:0000256" key="8">
    <source>
        <dbReference type="ARBA" id="ARBA00023242"/>
    </source>
</evidence>
<dbReference type="Pfam" id="PF08701">
    <property type="entry name" value="GN3L_Grn1"/>
    <property type="match status" value="1"/>
</dbReference>
<keyword evidence="5" id="KW-0547">Nucleotide-binding</keyword>
<reference evidence="11" key="1">
    <citation type="submission" date="2021-03" db="EMBL/GenBank/DDBJ databases">
        <authorList>
            <person name="Palmer J.M."/>
        </authorList>
    </citation>
    <scope>NUCLEOTIDE SEQUENCE</scope>
    <source>
        <strain evidence="11">ARV_011</strain>
    </source>
</reference>
<keyword evidence="6" id="KW-0653">Protein transport</keyword>
<dbReference type="PANTHER" id="PTHR11089:SF30">
    <property type="entry name" value="GUANINE NUCLEOTIDE-BINDING PROTEIN-LIKE 3 HOMOLOG"/>
    <property type="match status" value="1"/>
</dbReference>
<evidence type="ECO:0000256" key="4">
    <source>
        <dbReference type="ARBA" id="ARBA00022517"/>
    </source>
</evidence>